<evidence type="ECO:0000313" key="2">
    <source>
        <dbReference type="Proteomes" id="UP000199036"/>
    </source>
</evidence>
<protein>
    <submittedName>
        <fullName evidence="1">Uncharacterized protein</fullName>
    </submittedName>
</protein>
<proteinExistence type="predicted"/>
<dbReference type="AlphaFoldDB" id="A0A1I5BBM2"/>
<keyword evidence="2" id="KW-1185">Reference proteome</keyword>
<organism evidence="1 2">
    <name type="scientific">Paenimyroides ummariense</name>
    <dbReference type="NCBI Taxonomy" id="913024"/>
    <lineage>
        <taxon>Bacteria</taxon>
        <taxon>Pseudomonadati</taxon>
        <taxon>Bacteroidota</taxon>
        <taxon>Flavobacteriia</taxon>
        <taxon>Flavobacteriales</taxon>
        <taxon>Flavobacteriaceae</taxon>
        <taxon>Paenimyroides</taxon>
    </lineage>
</organism>
<reference evidence="2" key="1">
    <citation type="submission" date="2016-10" db="EMBL/GenBank/DDBJ databases">
        <authorList>
            <person name="Varghese N."/>
            <person name="Submissions S."/>
        </authorList>
    </citation>
    <scope>NUCLEOTIDE SEQUENCE [LARGE SCALE GENOMIC DNA]</scope>
    <source>
        <strain evidence="2">DS-12</strain>
    </source>
</reference>
<evidence type="ECO:0000313" key="1">
    <source>
        <dbReference type="EMBL" id="SFN72105.1"/>
    </source>
</evidence>
<gene>
    <name evidence="1" type="ORF">SAMN05421741_109143</name>
</gene>
<name>A0A1I5BBM2_9FLAO</name>
<dbReference type="RefSeq" id="WP_091522405.1">
    <property type="nucleotide sequence ID" value="NZ_FOVI01000009.1"/>
</dbReference>
<accession>A0A1I5BBM2</accession>
<dbReference type="OrthoDB" id="9827444at2"/>
<sequence>MTENYFQSTDESQNFINYFKAVNATFLNENVKALFIVKAHNSVYLKTVFTKEEYLNKFTFVTTFTNLDMVVDTCDCDENPEGKLFQDNLPNEQLIDFFVNLDEECLVQIFDSELISIPFISEHYQMEVF</sequence>
<dbReference type="EMBL" id="FOVI01000009">
    <property type="protein sequence ID" value="SFN72105.1"/>
    <property type="molecule type" value="Genomic_DNA"/>
</dbReference>
<dbReference type="Proteomes" id="UP000199036">
    <property type="component" value="Unassembled WGS sequence"/>
</dbReference>